<dbReference type="Proteomes" id="UP000190121">
    <property type="component" value="Unassembled WGS sequence"/>
</dbReference>
<dbReference type="Pfam" id="PF13365">
    <property type="entry name" value="Trypsin_2"/>
    <property type="match status" value="1"/>
</dbReference>
<name>A0A1T4NY99_9PORP</name>
<gene>
    <name evidence="2" type="ORF">SAMN02745171_01268</name>
</gene>
<dbReference type="PANTHER" id="PTHR36234">
    <property type="entry name" value="LYSYL ENDOPEPTIDASE"/>
    <property type="match status" value="1"/>
</dbReference>
<proteinExistence type="predicted"/>
<dbReference type="AlphaFoldDB" id="A0A1T4NY99"/>
<sequence>MKRIGLLFLCIVFLLPIQLPLWAQLSQGGVPATSLTQLRSASEVLPVISLAPPTKEKIEQLLSEPALGFRNTYIIGEPLGVHITPENSGTQSMGTNNNLIWQLVLESPFAEALQIYFSRFHLPEGARLFLISPSTGEIKGAFGAHNNTTEESLAVSPVRGDRVIVHYEAPANDYTLPELEIGSVSYCFRTIAEDPMHNIYGRGEPWFMGGYSCAPNVVSHPEVEEISRSQVLMMVRGKSVCSGALINNTAKDGTAYVLTAAHCMNGSFKYPNDKAYRDESARQTIFFFNFRSPVGDRFIRATEEQSLSGATIVAWDEEHDLCLLRITGVQNTDGGIECGIPASYRPYFSGWNIGSHQPPYVGLHHPSASVTRYNQALGEVELSSFTAGSTQWTDSHWRIKKWDIGTTAPGSSGSPLYDSQNLIIGALTGGNSYCATPVNDYYYAISRCWAKEGVVTEQLKPFLDPINTQSETCTGFDPYAPKSPRRLSNNLYSLSRDAIEETNGKLGELTAVASQYMISDSSKLLGVMIVASPMVVFNKNKLLIMEGDENGPTTVVHTQEIQHPLYQSWNPEVEPRERTIGGFIEFFVHLNRELTFSKNSIIYVGVERTEGVEGSLIPIVRMKHSAQNAHTAWVKTSSTADNWISHNSSVLPSHLNYRGSYWIDLLTHPLEVSEVTPSIDEERPTIVLVEGRLRITLPDTPSEPIPLSLYDLNGVRLFSTSIDYKVGEWDLSPHLSNLHWVVISYVYKGGRYSALVPLFVD</sequence>
<dbReference type="PANTHER" id="PTHR36234:SF5">
    <property type="entry name" value="LYSYL ENDOPEPTIDASE"/>
    <property type="match status" value="1"/>
</dbReference>
<dbReference type="Gene3D" id="2.40.10.10">
    <property type="entry name" value="Trypsin-like serine proteases"/>
    <property type="match status" value="2"/>
</dbReference>
<reference evidence="3" key="1">
    <citation type="submission" date="2017-02" db="EMBL/GenBank/DDBJ databases">
        <authorList>
            <person name="Varghese N."/>
            <person name="Submissions S."/>
        </authorList>
    </citation>
    <scope>NUCLEOTIDE SEQUENCE [LARGE SCALE GENOMIC DNA]</scope>
    <source>
        <strain evidence="3">ATCC 51356</strain>
    </source>
</reference>
<organism evidence="2 3">
    <name type="scientific">Porphyromonas circumdentaria</name>
    <dbReference type="NCBI Taxonomy" id="29524"/>
    <lineage>
        <taxon>Bacteria</taxon>
        <taxon>Pseudomonadati</taxon>
        <taxon>Bacteroidota</taxon>
        <taxon>Bacteroidia</taxon>
        <taxon>Bacteroidales</taxon>
        <taxon>Porphyromonadaceae</taxon>
        <taxon>Porphyromonas</taxon>
    </lineage>
</organism>
<dbReference type="GO" id="GO:0006508">
    <property type="term" value="P:proteolysis"/>
    <property type="evidence" value="ECO:0007669"/>
    <property type="project" value="InterPro"/>
</dbReference>
<protein>
    <submittedName>
        <fullName evidence="2">Trypsin-like peptidase domain-containing protein</fullName>
    </submittedName>
</protein>
<evidence type="ECO:0000259" key="1">
    <source>
        <dbReference type="PROSITE" id="PS50240"/>
    </source>
</evidence>
<dbReference type="STRING" id="29524.SAMN02745171_01268"/>
<dbReference type="RefSeq" id="WP_184227931.1">
    <property type="nucleotide sequence ID" value="NZ_FUXE01000013.1"/>
</dbReference>
<dbReference type="InterPro" id="IPR001254">
    <property type="entry name" value="Trypsin_dom"/>
</dbReference>
<evidence type="ECO:0000313" key="3">
    <source>
        <dbReference type="Proteomes" id="UP000190121"/>
    </source>
</evidence>
<keyword evidence="3" id="KW-1185">Reference proteome</keyword>
<dbReference type="PROSITE" id="PS50240">
    <property type="entry name" value="TRYPSIN_DOM"/>
    <property type="match status" value="1"/>
</dbReference>
<dbReference type="PROSITE" id="PS00134">
    <property type="entry name" value="TRYPSIN_HIS"/>
    <property type="match status" value="1"/>
</dbReference>
<dbReference type="InterPro" id="IPR018114">
    <property type="entry name" value="TRYPSIN_HIS"/>
</dbReference>
<evidence type="ECO:0000313" key="2">
    <source>
        <dbReference type="EMBL" id="SJZ84233.1"/>
    </source>
</evidence>
<accession>A0A1T4NY99</accession>
<dbReference type="InterPro" id="IPR043504">
    <property type="entry name" value="Peptidase_S1_PA_chymotrypsin"/>
</dbReference>
<dbReference type="GO" id="GO:0004252">
    <property type="term" value="F:serine-type endopeptidase activity"/>
    <property type="evidence" value="ECO:0007669"/>
    <property type="project" value="InterPro"/>
</dbReference>
<feature type="domain" description="Peptidase S1" evidence="1">
    <location>
        <begin position="207"/>
        <end position="471"/>
    </location>
</feature>
<dbReference type="InterPro" id="IPR009003">
    <property type="entry name" value="Peptidase_S1_PA"/>
</dbReference>
<dbReference type="EMBL" id="FUXE01000013">
    <property type="protein sequence ID" value="SJZ84233.1"/>
    <property type="molecule type" value="Genomic_DNA"/>
</dbReference>
<dbReference type="SUPFAM" id="SSF50494">
    <property type="entry name" value="Trypsin-like serine proteases"/>
    <property type="match status" value="1"/>
</dbReference>